<comment type="caution">
    <text evidence="2">The sequence shown here is derived from an EMBL/GenBank/DDBJ whole genome shotgun (WGS) entry which is preliminary data.</text>
</comment>
<keyword evidence="1" id="KW-1133">Transmembrane helix</keyword>
<evidence type="ECO:0000313" key="2">
    <source>
        <dbReference type="EMBL" id="EFL46390.1"/>
    </source>
</evidence>
<gene>
    <name evidence="2" type="ORF">HMPREF9296_0937</name>
</gene>
<dbReference type="EMBL" id="AEDO01000027">
    <property type="protein sequence ID" value="EFL46390.1"/>
    <property type="molecule type" value="Genomic_DNA"/>
</dbReference>
<feature type="transmembrane region" description="Helical" evidence="1">
    <location>
        <begin position="12"/>
        <end position="28"/>
    </location>
</feature>
<name>E1KQ73_9BACT</name>
<evidence type="ECO:0000256" key="1">
    <source>
        <dbReference type="SAM" id="Phobius"/>
    </source>
</evidence>
<dbReference type="Proteomes" id="UP000003610">
    <property type="component" value="Unassembled WGS sequence"/>
</dbReference>
<proteinExistence type="predicted"/>
<reference evidence="2 3" key="1">
    <citation type="submission" date="2010-08" db="EMBL/GenBank/DDBJ databases">
        <authorList>
            <person name="Durkin A.S."/>
            <person name="Madupu R."/>
            <person name="Torralba M."/>
            <person name="Gillis M."/>
            <person name="Methe B."/>
            <person name="Sutton G."/>
            <person name="Nelson K.E."/>
        </authorList>
    </citation>
    <scope>NUCLEOTIDE SEQUENCE [LARGE SCALE GENOMIC DNA]</scope>
    <source>
        <strain evidence="2 3">FB035-09AN</strain>
    </source>
</reference>
<dbReference type="STRING" id="866771.HMPREF9296_0937"/>
<keyword evidence="1" id="KW-0472">Membrane</keyword>
<accession>E1KQ73</accession>
<sequence length="59" mass="6877">MPNIPTKTKKIFIALYIISMVFILYAAYDDIYNNRFTRLVGIGFVVCFATLSLWKILKK</sequence>
<protein>
    <submittedName>
        <fullName evidence="2">Uncharacterized protein</fullName>
    </submittedName>
</protein>
<dbReference type="AlphaFoldDB" id="E1KQ73"/>
<feature type="transmembrane region" description="Helical" evidence="1">
    <location>
        <begin position="40"/>
        <end position="57"/>
    </location>
</feature>
<organism evidence="2 3">
    <name type="scientific">Prevotella disiens FB035-09AN</name>
    <dbReference type="NCBI Taxonomy" id="866771"/>
    <lineage>
        <taxon>Bacteria</taxon>
        <taxon>Pseudomonadati</taxon>
        <taxon>Bacteroidota</taxon>
        <taxon>Bacteroidia</taxon>
        <taxon>Bacteroidales</taxon>
        <taxon>Prevotellaceae</taxon>
        <taxon>Prevotella</taxon>
    </lineage>
</organism>
<keyword evidence="1" id="KW-0812">Transmembrane</keyword>
<evidence type="ECO:0000313" key="3">
    <source>
        <dbReference type="Proteomes" id="UP000003610"/>
    </source>
</evidence>